<keyword evidence="2" id="KW-1185">Reference proteome</keyword>
<keyword evidence="1" id="KW-0614">Plasmid</keyword>
<sequence>MLRTEEKRTITIHSGNPERIHRLVSKLLLGGERWEITWSANEITIQTTANHMSCLARCLTNPFFMFLMEDLSSSSFRENEQWQIWKSDRRFQDYLLTDERYESVKQELYQDILHEHMSVDGWVSRFTEFNPLIQEIEADLQQGSVSDKLTAGGWT</sequence>
<accession>A0A0B5ATZ2</accession>
<dbReference type="EMBL" id="CP009417">
    <property type="protein sequence ID" value="AJD93541.1"/>
    <property type="molecule type" value="Genomic_DNA"/>
</dbReference>
<organism evidence="1 2">
    <name type="scientific">Jeotgalibacillus malaysiensis</name>
    <dbReference type="NCBI Taxonomy" id="1508404"/>
    <lineage>
        <taxon>Bacteria</taxon>
        <taxon>Bacillati</taxon>
        <taxon>Bacillota</taxon>
        <taxon>Bacilli</taxon>
        <taxon>Bacillales</taxon>
        <taxon>Caryophanaceae</taxon>
        <taxon>Jeotgalibacillus</taxon>
    </lineage>
</organism>
<geneLocation type="plasmid" evidence="2"/>
<dbReference type="AlphaFoldDB" id="A0A0B5ATZ2"/>
<name>A0A0B5ATZ2_9BACL</name>
<protein>
    <submittedName>
        <fullName evidence="1">Uncharacterized protein</fullName>
    </submittedName>
</protein>
<proteinExistence type="predicted"/>
<evidence type="ECO:0000313" key="1">
    <source>
        <dbReference type="EMBL" id="AJD93541.1"/>
    </source>
</evidence>
<evidence type="ECO:0000313" key="2">
    <source>
        <dbReference type="Proteomes" id="UP000031449"/>
    </source>
</evidence>
<reference evidence="1 2" key="1">
    <citation type="submission" date="2014-08" db="EMBL/GenBank/DDBJ databases">
        <title>Complete genome of a marine bacteria Jeotgalibacillus malaysiensis.</title>
        <authorList>
            <person name="Yaakop A.S."/>
            <person name="Chan K.-G."/>
            <person name="Goh K.M."/>
        </authorList>
    </citation>
    <scope>NUCLEOTIDE SEQUENCE [LARGE SCALE GENOMIC DNA]</scope>
    <source>
        <strain evidence="1 2">D5</strain>
        <plasmid evidence="2">Plasmid</plasmid>
    </source>
</reference>
<dbReference type="HOGENOM" id="CLU_1693148_0_0_9"/>
<gene>
    <name evidence="1" type="ORF">JMA_42240</name>
</gene>
<dbReference type="BioCyc" id="JESP1508404:G14D9-13547-MONOMER"/>
<dbReference type="KEGG" id="jeo:JMA_42240"/>
<dbReference type="Proteomes" id="UP000031449">
    <property type="component" value="Plasmid unnamed"/>
</dbReference>